<dbReference type="EMBL" id="QKOF01000006">
    <property type="protein sequence ID" value="MBE2900491.1"/>
    <property type="molecule type" value="Genomic_DNA"/>
</dbReference>
<proteinExistence type="predicted"/>
<organism evidence="1 2">
    <name type="scientific">Methanothermobacter thermautotrophicus</name>
    <name type="common">Methanobacterium thermoformicicum</name>
    <dbReference type="NCBI Taxonomy" id="145262"/>
    <lineage>
        <taxon>Archaea</taxon>
        <taxon>Methanobacteriati</taxon>
        <taxon>Methanobacteriota</taxon>
        <taxon>Methanomada group</taxon>
        <taxon>Methanobacteria</taxon>
        <taxon>Methanobacteriales</taxon>
        <taxon>Methanobacteriaceae</taxon>
        <taxon>Methanothermobacter</taxon>
    </lineage>
</organism>
<comment type="caution">
    <text evidence="1">The sequence shown here is derived from an EMBL/GenBank/DDBJ whole genome shotgun (WGS) entry which is preliminary data.</text>
</comment>
<accession>A0A842YQ50</accession>
<gene>
    <name evidence="1" type="ORF">DNK57_06755</name>
</gene>
<dbReference type="Proteomes" id="UP000646659">
    <property type="component" value="Unassembled WGS sequence"/>
</dbReference>
<protein>
    <submittedName>
        <fullName evidence="1">Uncharacterized protein</fullName>
    </submittedName>
</protein>
<reference evidence="1" key="1">
    <citation type="submission" date="2018-06" db="EMBL/GenBank/DDBJ databases">
        <title>Draft genome sequence of Methanothermobacter thermautotrophicus Strain WHS, a thermophilic, hydrogenotrophic methanogen isolated from Washburn Hot Springs in Yellowstone National Park, USA.</title>
        <authorList>
            <person name="Mckay L.J."/>
            <person name="Klingelsmith K."/>
            <person name="Inskeep W.P."/>
            <person name="Fields M.W."/>
        </authorList>
    </citation>
    <scope>NUCLEOTIDE SEQUENCE</scope>
    <source>
        <strain evidence="1">WHS</strain>
    </source>
</reference>
<sequence>MFGIKRRNLQIKRIKRKNLRITQIHLLKICWHPEPYVGEEVTLTLDKKGSFLILMFGSRLMLNKEAK</sequence>
<evidence type="ECO:0000313" key="1">
    <source>
        <dbReference type="EMBL" id="MBE2900491.1"/>
    </source>
</evidence>
<dbReference type="AlphaFoldDB" id="A0A842YQ50"/>
<evidence type="ECO:0000313" key="2">
    <source>
        <dbReference type="Proteomes" id="UP000646659"/>
    </source>
</evidence>
<name>A0A842YQ50_METTF</name>